<dbReference type="InterPro" id="IPR012337">
    <property type="entry name" value="RNaseH-like_sf"/>
</dbReference>
<evidence type="ECO:0000313" key="2">
    <source>
        <dbReference type="EMBL" id="OGZ03819.1"/>
    </source>
</evidence>
<dbReference type="AlphaFoldDB" id="A0A1G2CR20"/>
<name>A0A1G2CR20_9BACT</name>
<evidence type="ECO:0000313" key="3">
    <source>
        <dbReference type="Proteomes" id="UP000178841"/>
    </source>
</evidence>
<dbReference type="CDD" id="cd06127">
    <property type="entry name" value="DEDDh"/>
    <property type="match status" value="1"/>
</dbReference>
<dbReference type="GO" id="GO:0008408">
    <property type="term" value="F:3'-5' exonuclease activity"/>
    <property type="evidence" value="ECO:0007669"/>
    <property type="project" value="TreeGrafter"/>
</dbReference>
<proteinExistence type="predicted"/>
<organism evidence="2 3">
    <name type="scientific">Candidatus Lloydbacteria bacterium RIFCSPHIGHO2_01_FULL_41_20</name>
    <dbReference type="NCBI Taxonomy" id="1798657"/>
    <lineage>
        <taxon>Bacteria</taxon>
        <taxon>Candidatus Lloydiibacteriota</taxon>
    </lineage>
</organism>
<dbReference type="GO" id="GO:0045004">
    <property type="term" value="P:DNA replication proofreading"/>
    <property type="evidence" value="ECO:0007669"/>
    <property type="project" value="TreeGrafter"/>
</dbReference>
<dbReference type="PANTHER" id="PTHR30231:SF41">
    <property type="entry name" value="DNA POLYMERASE III SUBUNIT EPSILON"/>
    <property type="match status" value="1"/>
</dbReference>
<dbReference type="Pfam" id="PF00929">
    <property type="entry name" value="RNase_T"/>
    <property type="match status" value="1"/>
</dbReference>
<reference evidence="2 3" key="1">
    <citation type="journal article" date="2016" name="Nat. Commun.">
        <title>Thousands of microbial genomes shed light on interconnected biogeochemical processes in an aquifer system.</title>
        <authorList>
            <person name="Anantharaman K."/>
            <person name="Brown C.T."/>
            <person name="Hug L.A."/>
            <person name="Sharon I."/>
            <person name="Castelle C.J."/>
            <person name="Probst A.J."/>
            <person name="Thomas B.C."/>
            <person name="Singh A."/>
            <person name="Wilkins M.J."/>
            <person name="Karaoz U."/>
            <person name="Brodie E.L."/>
            <person name="Williams K.H."/>
            <person name="Hubbard S.S."/>
            <person name="Banfield J.F."/>
        </authorList>
    </citation>
    <scope>NUCLEOTIDE SEQUENCE [LARGE SCALE GENOMIC DNA]</scope>
</reference>
<gene>
    <name evidence="2" type="ORF">A2648_02595</name>
</gene>
<sequence length="183" mass="20705">MEIRNLAFIDAEMTGLLVDKHEIIEIGCVLVRPVPREGKGPELEVIEEIEFKIKPKKIQDADPQALLVNGYNEADWVFAVDIKKALEILSEKTKDAVMVGHNVSFDHAFLEKAFENNGVKNQMHYRKLDTISIAYAKLYDDGDIEKFSLRALCEKLGVENKKAHSALSDARATYEVYRKLLVG</sequence>
<accession>A0A1G2CR20</accession>
<dbReference type="Proteomes" id="UP000178841">
    <property type="component" value="Unassembled WGS sequence"/>
</dbReference>
<dbReference type="EMBL" id="MHLH01000015">
    <property type="protein sequence ID" value="OGZ03819.1"/>
    <property type="molecule type" value="Genomic_DNA"/>
</dbReference>
<dbReference type="InterPro" id="IPR013520">
    <property type="entry name" value="Ribonucl_H"/>
</dbReference>
<protein>
    <recommendedName>
        <fullName evidence="1">Exonuclease domain-containing protein</fullName>
    </recommendedName>
</protein>
<dbReference type="SMART" id="SM00479">
    <property type="entry name" value="EXOIII"/>
    <property type="match status" value="1"/>
</dbReference>
<evidence type="ECO:0000259" key="1">
    <source>
        <dbReference type="SMART" id="SM00479"/>
    </source>
</evidence>
<dbReference type="PANTHER" id="PTHR30231">
    <property type="entry name" value="DNA POLYMERASE III SUBUNIT EPSILON"/>
    <property type="match status" value="1"/>
</dbReference>
<dbReference type="InterPro" id="IPR036397">
    <property type="entry name" value="RNaseH_sf"/>
</dbReference>
<dbReference type="STRING" id="1798657.A2648_02595"/>
<dbReference type="GO" id="GO:0003676">
    <property type="term" value="F:nucleic acid binding"/>
    <property type="evidence" value="ECO:0007669"/>
    <property type="project" value="InterPro"/>
</dbReference>
<feature type="domain" description="Exonuclease" evidence="1">
    <location>
        <begin position="5"/>
        <end position="182"/>
    </location>
</feature>
<dbReference type="Gene3D" id="3.30.420.10">
    <property type="entry name" value="Ribonuclease H-like superfamily/Ribonuclease H"/>
    <property type="match status" value="1"/>
</dbReference>
<dbReference type="SUPFAM" id="SSF53098">
    <property type="entry name" value="Ribonuclease H-like"/>
    <property type="match status" value="1"/>
</dbReference>
<dbReference type="GO" id="GO:0005829">
    <property type="term" value="C:cytosol"/>
    <property type="evidence" value="ECO:0007669"/>
    <property type="project" value="TreeGrafter"/>
</dbReference>
<comment type="caution">
    <text evidence="2">The sequence shown here is derived from an EMBL/GenBank/DDBJ whole genome shotgun (WGS) entry which is preliminary data.</text>
</comment>